<dbReference type="Proteomes" id="UP001458880">
    <property type="component" value="Unassembled WGS sequence"/>
</dbReference>
<dbReference type="SMART" id="SM00343">
    <property type="entry name" value="ZnF_C2HC"/>
    <property type="match status" value="1"/>
</dbReference>
<organism evidence="3 4">
    <name type="scientific">Popillia japonica</name>
    <name type="common">Japanese beetle</name>
    <dbReference type="NCBI Taxonomy" id="7064"/>
    <lineage>
        <taxon>Eukaryota</taxon>
        <taxon>Metazoa</taxon>
        <taxon>Ecdysozoa</taxon>
        <taxon>Arthropoda</taxon>
        <taxon>Hexapoda</taxon>
        <taxon>Insecta</taxon>
        <taxon>Pterygota</taxon>
        <taxon>Neoptera</taxon>
        <taxon>Endopterygota</taxon>
        <taxon>Coleoptera</taxon>
        <taxon>Polyphaga</taxon>
        <taxon>Scarabaeiformia</taxon>
        <taxon>Scarabaeidae</taxon>
        <taxon>Rutelinae</taxon>
        <taxon>Popillia</taxon>
    </lineage>
</organism>
<dbReference type="InterPro" id="IPR025724">
    <property type="entry name" value="GAG-pre-integrase_dom"/>
</dbReference>
<dbReference type="Pfam" id="PF13976">
    <property type="entry name" value="gag_pre-integrs"/>
    <property type="match status" value="1"/>
</dbReference>
<protein>
    <submittedName>
        <fullName evidence="3">GAG-pre-integrase domain</fullName>
    </submittedName>
</protein>
<dbReference type="Pfam" id="PF00098">
    <property type="entry name" value="zf-CCHC"/>
    <property type="match status" value="1"/>
</dbReference>
<reference evidence="3 4" key="1">
    <citation type="journal article" date="2024" name="BMC Genomics">
        <title>De novo assembly and annotation of Popillia japonica's genome with initial clues to its potential as an invasive pest.</title>
        <authorList>
            <person name="Cucini C."/>
            <person name="Boschi S."/>
            <person name="Funari R."/>
            <person name="Cardaioli E."/>
            <person name="Iannotti N."/>
            <person name="Marturano G."/>
            <person name="Paoli F."/>
            <person name="Bruttini M."/>
            <person name="Carapelli A."/>
            <person name="Frati F."/>
            <person name="Nardi F."/>
        </authorList>
    </citation>
    <scope>NUCLEOTIDE SEQUENCE [LARGE SCALE GENOMIC DNA]</scope>
    <source>
        <strain evidence="3">DMR45628</strain>
    </source>
</reference>
<keyword evidence="1" id="KW-0479">Metal-binding</keyword>
<dbReference type="Pfam" id="PF22936">
    <property type="entry name" value="Pol_BBD"/>
    <property type="match status" value="1"/>
</dbReference>
<dbReference type="PROSITE" id="PS50158">
    <property type="entry name" value="ZF_CCHC"/>
    <property type="match status" value="1"/>
</dbReference>
<name>A0AAW1LYQ8_POPJA</name>
<dbReference type="Gene3D" id="4.10.60.10">
    <property type="entry name" value="Zinc finger, CCHC-type"/>
    <property type="match status" value="1"/>
</dbReference>
<sequence length="359" mass="41892">MAKAEKKNTFNIDILTSNHYHTWKFRMMTLMQEKEVKEFIENEFKEENYTNETKKVEARKGDNKSERWEALNENKELDKRSNVKPAAFSINRQGVCYGCGESGHYKKDCKKVKNQSTRGREEEDIQDFNETTTEVHIVGNEVDITEDEAVEETEEAEVKRMTEEGTMRRIKRRRMEQKNKNNNFMEAIGVGNIKIAVAKNNNFMEAIGVGNIKVLIIVNDKRIECTINNVLYVPNLRKNLMSVRRLEVNNIKVVFENGKVSVRRLEVNNIKVVFENGKVLMYKDADLVCIGNRNRLYEVTFKLNNLNECLNVESENKKVTLWRKRLGHMCQSNLEKIIKNNMVRGIDNFNLGKIDFCES</sequence>
<feature type="domain" description="CCHC-type" evidence="2">
    <location>
        <begin position="96"/>
        <end position="111"/>
    </location>
</feature>
<dbReference type="GO" id="GO:0008270">
    <property type="term" value="F:zinc ion binding"/>
    <property type="evidence" value="ECO:0007669"/>
    <property type="project" value="UniProtKB-KW"/>
</dbReference>
<dbReference type="AlphaFoldDB" id="A0AAW1LYQ8"/>
<comment type="caution">
    <text evidence="3">The sequence shown here is derived from an EMBL/GenBank/DDBJ whole genome shotgun (WGS) entry which is preliminary data.</text>
</comment>
<dbReference type="SUPFAM" id="SSF57756">
    <property type="entry name" value="Retrovirus zinc finger-like domains"/>
    <property type="match status" value="1"/>
</dbReference>
<evidence type="ECO:0000256" key="1">
    <source>
        <dbReference type="PROSITE-ProRule" id="PRU00047"/>
    </source>
</evidence>
<accession>A0AAW1LYQ8</accession>
<proteinExistence type="predicted"/>
<dbReference type="InterPro" id="IPR001878">
    <property type="entry name" value="Znf_CCHC"/>
</dbReference>
<evidence type="ECO:0000313" key="3">
    <source>
        <dbReference type="EMBL" id="KAK9739250.1"/>
    </source>
</evidence>
<keyword evidence="1" id="KW-0862">Zinc</keyword>
<dbReference type="GO" id="GO:0003676">
    <property type="term" value="F:nucleic acid binding"/>
    <property type="evidence" value="ECO:0007669"/>
    <property type="project" value="InterPro"/>
</dbReference>
<dbReference type="InterPro" id="IPR054722">
    <property type="entry name" value="PolX-like_BBD"/>
</dbReference>
<gene>
    <name evidence="3" type="ORF">QE152_g9166</name>
</gene>
<evidence type="ECO:0000313" key="4">
    <source>
        <dbReference type="Proteomes" id="UP001458880"/>
    </source>
</evidence>
<evidence type="ECO:0000259" key="2">
    <source>
        <dbReference type="PROSITE" id="PS50158"/>
    </source>
</evidence>
<keyword evidence="4" id="KW-1185">Reference proteome</keyword>
<dbReference type="EMBL" id="JASPKY010000076">
    <property type="protein sequence ID" value="KAK9739250.1"/>
    <property type="molecule type" value="Genomic_DNA"/>
</dbReference>
<dbReference type="InterPro" id="IPR036875">
    <property type="entry name" value="Znf_CCHC_sf"/>
</dbReference>
<keyword evidence="1" id="KW-0863">Zinc-finger</keyword>